<keyword evidence="1" id="KW-0812">Transmembrane</keyword>
<dbReference type="EMBL" id="LGST01000017">
    <property type="protein sequence ID" value="KNE00690.1"/>
    <property type="molecule type" value="Genomic_DNA"/>
</dbReference>
<gene>
    <name evidence="2" type="ORF">QG37_02220</name>
</gene>
<proteinExistence type="predicted"/>
<evidence type="ECO:0000313" key="2">
    <source>
        <dbReference type="EMBL" id="KNE00690.1"/>
    </source>
</evidence>
<keyword evidence="1" id="KW-1133">Transmembrane helix</keyword>
<reference evidence="3" key="1">
    <citation type="journal article" date="2015" name="BMC Genomics">
        <title>Draft genome of a commonly misdiagnosed multidrug resistant pathogen Candida auris.</title>
        <authorList>
            <person name="Chatterjee S."/>
            <person name="Alampalli S.V."/>
            <person name="Nageshan R.K."/>
            <person name="Chettiar S.T."/>
            <person name="Joshi S."/>
            <person name="Tatu U.S."/>
        </authorList>
    </citation>
    <scope>NUCLEOTIDE SEQUENCE [LARGE SCALE GENOMIC DNA]</scope>
    <source>
        <strain evidence="3">6684</strain>
    </source>
</reference>
<dbReference type="AlphaFoldDB" id="A0A0L0P390"/>
<dbReference type="VEuPathDB" id="FungiDB:QG37_02220"/>
<feature type="transmembrane region" description="Helical" evidence="1">
    <location>
        <begin position="44"/>
        <end position="61"/>
    </location>
</feature>
<dbReference type="Proteomes" id="UP000037122">
    <property type="component" value="Unassembled WGS sequence"/>
</dbReference>
<name>A0A0L0P390_CANAR</name>
<organism evidence="2 3">
    <name type="scientific">Candidozyma auris</name>
    <name type="common">Yeast</name>
    <name type="synonym">Candida auris</name>
    <dbReference type="NCBI Taxonomy" id="498019"/>
    <lineage>
        <taxon>Eukaryota</taxon>
        <taxon>Fungi</taxon>
        <taxon>Dikarya</taxon>
        <taxon>Ascomycota</taxon>
        <taxon>Saccharomycotina</taxon>
        <taxon>Pichiomycetes</taxon>
        <taxon>Metschnikowiaceae</taxon>
        <taxon>Candidozyma</taxon>
    </lineage>
</organism>
<evidence type="ECO:0000313" key="3">
    <source>
        <dbReference type="Proteomes" id="UP000037122"/>
    </source>
</evidence>
<sequence length="65" mass="7514">MYSKFMVASLERLFSGYIVYGVEGEGLSIVLKVDIRWHDSSTEYMVFVLDVFFGGIFYLIARCLM</sequence>
<accession>A0A0L0P390</accession>
<comment type="caution">
    <text evidence="2">The sequence shown here is derived from an EMBL/GenBank/DDBJ whole genome shotgun (WGS) entry which is preliminary data.</text>
</comment>
<protein>
    <submittedName>
        <fullName evidence="2">Uncharacterized protein</fullName>
    </submittedName>
</protein>
<keyword evidence="1" id="KW-0472">Membrane</keyword>
<evidence type="ECO:0000256" key="1">
    <source>
        <dbReference type="SAM" id="Phobius"/>
    </source>
</evidence>